<dbReference type="SUPFAM" id="SSF63829">
    <property type="entry name" value="Calcium-dependent phosphotriesterase"/>
    <property type="match status" value="1"/>
</dbReference>
<dbReference type="Proteomes" id="UP001218895">
    <property type="component" value="Chromosome"/>
</dbReference>
<keyword evidence="2" id="KW-1185">Reference proteome</keyword>
<dbReference type="AlphaFoldDB" id="A0AAF0JKU1"/>
<name>A0AAF0JKU1_9EURY</name>
<dbReference type="Gene3D" id="2.130.10.10">
    <property type="entry name" value="YVTN repeat-like/Quinoprotein amine dehydrogenase"/>
    <property type="match status" value="2"/>
</dbReference>
<reference evidence="1" key="1">
    <citation type="submission" date="2022-01" db="EMBL/GenBank/DDBJ databases">
        <title>Complete genome of Methanomicrobium antiquum DSM 21220.</title>
        <authorList>
            <person name="Chen S.-C."/>
            <person name="You Y.-T."/>
            <person name="Zhou Y.-Z."/>
            <person name="Lai M.-C."/>
        </authorList>
    </citation>
    <scope>NUCLEOTIDE SEQUENCE</scope>
    <source>
        <strain evidence="1">DSM 21220</strain>
    </source>
</reference>
<evidence type="ECO:0008006" key="3">
    <source>
        <dbReference type="Google" id="ProtNLM"/>
    </source>
</evidence>
<dbReference type="KEGG" id="manq:L1994_07155"/>
<dbReference type="RefSeq" id="WP_278098773.1">
    <property type="nucleotide sequence ID" value="NZ_CP091092.1"/>
</dbReference>
<protein>
    <recommendedName>
        <fullName evidence="3">Two component regulator propeller</fullName>
    </recommendedName>
</protein>
<proteinExistence type="predicted"/>
<dbReference type="EMBL" id="CP091092">
    <property type="protein sequence ID" value="WFN35934.1"/>
    <property type="molecule type" value="Genomic_DNA"/>
</dbReference>
<accession>A0AAF0JKU1</accession>
<sequence>MNIFWPGDTNSIGTTDVSDIAAGKDGSVFFATSNGLSLFNNGKWTIIHSKASGNIGYLDGIPKRNDIKCVEFDSFGNLWLGYNDGLQIYNGYSSPVNIIKEYPKGTLQEYQINDLQVLGEQMWIATGSSGVYCYQNGEWKWFKPYGMSGPDATRIVSMAVDYAEGNLYLASEKKPFNSQGNFILINDDVKGAHFKKISDYLIVNDMENVRTNRLGGVYFFNKTDIVSYSLKGGSSHILNIREVLKSDDTEISDIASLSDGKILIGTNSGLFSYKNGDIITSFSGKEIFDSQISKVFVDSDERWWFTNKKIAGYYQENKFSPVISIEIP</sequence>
<evidence type="ECO:0000313" key="1">
    <source>
        <dbReference type="EMBL" id="WFN35934.1"/>
    </source>
</evidence>
<dbReference type="InterPro" id="IPR015943">
    <property type="entry name" value="WD40/YVTN_repeat-like_dom_sf"/>
</dbReference>
<organism evidence="1 2">
    <name type="scientific">Methanomicrobium antiquum</name>
    <dbReference type="NCBI Taxonomy" id="487686"/>
    <lineage>
        <taxon>Archaea</taxon>
        <taxon>Methanobacteriati</taxon>
        <taxon>Methanobacteriota</taxon>
        <taxon>Stenosarchaea group</taxon>
        <taxon>Methanomicrobia</taxon>
        <taxon>Methanomicrobiales</taxon>
        <taxon>Methanomicrobiaceae</taxon>
        <taxon>Methanomicrobium</taxon>
    </lineage>
</organism>
<gene>
    <name evidence="1" type="ORF">L1994_07155</name>
</gene>
<dbReference type="GeneID" id="79950163"/>
<evidence type="ECO:0000313" key="2">
    <source>
        <dbReference type="Proteomes" id="UP001218895"/>
    </source>
</evidence>